<dbReference type="RefSeq" id="WP_261521885.1">
    <property type="nucleotide sequence ID" value="NZ_JAODNW010000020.1"/>
</dbReference>
<proteinExistence type="predicted"/>
<organism evidence="1 2">
    <name type="scientific">Chelativorans intermedius</name>
    <dbReference type="NCBI Taxonomy" id="515947"/>
    <lineage>
        <taxon>Bacteria</taxon>
        <taxon>Pseudomonadati</taxon>
        <taxon>Pseudomonadota</taxon>
        <taxon>Alphaproteobacteria</taxon>
        <taxon>Hyphomicrobiales</taxon>
        <taxon>Phyllobacteriaceae</taxon>
        <taxon>Chelativorans</taxon>
    </lineage>
</organism>
<reference evidence="1 2" key="1">
    <citation type="submission" date="2024-09" db="EMBL/GenBank/DDBJ databases">
        <authorList>
            <person name="Sun Q."/>
            <person name="Mori K."/>
        </authorList>
    </citation>
    <scope>NUCLEOTIDE SEQUENCE [LARGE SCALE GENOMIC DNA]</scope>
    <source>
        <strain evidence="1 2">CCM 8543</strain>
    </source>
</reference>
<evidence type="ECO:0000313" key="2">
    <source>
        <dbReference type="Proteomes" id="UP001589755"/>
    </source>
</evidence>
<dbReference type="Proteomes" id="UP001589755">
    <property type="component" value="Unassembled WGS sequence"/>
</dbReference>
<sequence length="87" mass="9699">MISPLGWSALAVLCLFRASEKAWMRPKEHVLAATIGPLCLIYRAQVPRGIGWMKVIDEQGLLQPMSRGPTTYFAGHAGRMEETRCIL</sequence>
<keyword evidence="2" id="KW-1185">Reference proteome</keyword>
<evidence type="ECO:0008006" key="3">
    <source>
        <dbReference type="Google" id="ProtNLM"/>
    </source>
</evidence>
<name>A0ABV6DA00_9HYPH</name>
<accession>A0ABV6DA00</accession>
<dbReference type="EMBL" id="JBHLXD010000023">
    <property type="protein sequence ID" value="MFC0209487.1"/>
    <property type="molecule type" value="Genomic_DNA"/>
</dbReference>
<evidence type="ECO:0000313" key="1">
    <source>
        <dbReference type="EMBL" id="MFC0209487.1"/>
    </source>
</evidence>
<comment type="caution">
    <text evidence="1">The sequence shown here is derived from an EMBL/GenBank/DDBJ whole genome shotgun (WGS) entry which is preliminary data.</text>
</comment>
<protein>
    <recommendedName>
        <fullName evidence="3">Secreted protein</fullName>
    </recommendedName>
</protein>
<gene>
    <name evidence="1" type="ORF">ACFFJ2_13865</name>
</gene>